<feature type="domain" description="Cyclin C-terminal" evidence="5">
    <location>
        <begin position="1034"/>
        <end position="1094"/>
    </location>
</feature>
<protein>
    <recommendedName>
        <fullName evidence="9">Pentacotripeptide-repeat region of PRORP domain-containing protein</fullName>
    </recommendedName>
</protein>
<comment type="similarity">
    <text evidence="1">Belongs to the PPR family. P subfamily.</text>
</comment>
<dbReference type="Gene3D" id="1.25.40.10">
    <property type="entry name" value="Tetratricopeptide repeat domain"/>
    <property type="match status" value="3"/>
</dbReference>
<evidence type="ECO:0000259" key="5">
    <source>
        <dbReference type="Pfam" id="PF02984"/>
    </source>
</evidence>
<sequence length="1139" mass="121833">MWHSGQVSQKQHNNQRTPIQQNHSFAQQDAAAAASSSASWVRPILPAGSSGSAAGSQQYAHSGGMLLPTSFAVLSPAQLSIASLHQQATQLATSIPQQQQMLPHQHLSIQGQPVQQPWTVSQAWAVQQPQPQLAQHIQQQRPLQQQQQQLVVQQQRQLQQQQQQHPAQTPLPHPAGGRGWGGQRLPYPRPGGQITDNYAGVPAGRGRGRGVGGPDAGRGWRGGPGGAGRGGAVGGPAGGHSDAMVQQLFMVIRQLPAGQAPQDAVAGRLAAMDGRSVAMLLKQLANNGLAMLAWELFDWLRSLESSHELVRLLDVFLYTAMISLCSSNRRDMDVALALNREMVARGVPRNVHTFSALMNVCIKAGQHQAALDVWRELQEAGCQPNVVTYNTLIDAYGKTGQWAEALKVLARMKDEGMDPVTRTYNTLMIACNSSNQWHEALAVYNQMLTTGHAPNTTTYNALITVYSKAGRLDKVMETFQEMEAAGCERTVITYSALISACERDGQWELALQMFNQMLREGCIPNIITYNSLITALAAGSQWERAADVFVQLQRQGCEPDVVTYTALINAYEKGGQWRRALQAFDRMLQQGCRTDHVVFSAVVDALWDSGVTVAQYRAARIHCAAMVTGFVKPITTTAAVLATTPAAAAASAASGGAGPSAVPSRPPGVYSAEVATAYPSAAGPAASEAGGMSEVRELHLASMATGSAIVAFLAFLADLRERVIDVGPDAALPPRVILRFSRSRGSREGATTLPLRDVLHNWLQTRRSPFKLVQDGVAAVVQRLEAPGPAMAAWLLEDPVAVALLPYTRSSTAGAMAGAVRDPLVAAMEGFDDEVVRDAELEVSCRDAFEKIRRFEATHCLSVAAMGIAYHSRRRELATNLLRVAATLQLPRDVTHDAVLLLDRLMSAAPQLREDLFPMAAVTALRILAVSAATGQQVRLVPGDTDDTSGLRGNGGGGSSEEVEAELDARLAQVTGLPTLGFQSMELNIHSALVGDTAAISALRCLRLYMHRLGTEMEVQEAEDIQDRVGPSLQVLIDQAVRDSEFLNYRPSATAAAALYCHRLRRGQTPFWPAAVASLTGYADLQHPELAAAVGAVQRLIMELSAANASGVASSIRAVGGGGSSGTATAQMATLIGSN</sequence>
<dbReference type="InterPro" id="IPR002885">
    <property type="entry name" value="PPR_rpt"/>
</dbReference>
<dbReference type="InterPro" id="IPR011990">
    <property type="entry name" value="TPR-like_helical_dom_sf"/>
</dbReference>
<feature type="repeat" description="PPR" evidence="3">
    <location>
        <begin position="350"/>
        <end position="384"/>
    </location>
</feature>
<reference evidence="7" key="1">
    <citation type="journal article" date="2021" name="Proc. Natl. Acad. Sci. U.S.A.">
        <title>Three genomes in the algal genus Volvox reveal the fate of a haploid sex-determining region after a transition to homothallism.</title>
        <authorList>
            <person name="Yamamoto K."/>
            <person name="Hamaji T."/>
            <person name="Kawai-Toyooka H."/>
            <person name="Matsuzaki R."/>
            <person name="Takahashi F."/>
            <person name="Nishimura Y."/>
            <person name="Kawachi M."/>
            <person name="Noguchi H."/>
            <person name="Minakuchi Y."/>
            <person name="Umen J.G."/>
            <person name="Toyoda A."/>
            <person name="Nozaki H."/>
        </authorList>
    </citation>
    <scope>NUCLEOTIDE SEQUENCE</scope>
    <source>
        <strain evidence="7">NIES-3780</strain>
    </source>
</reference>
<evidence type="ECO:0008006" key="9">
    <source>
        <dbReference type="Google" id="ProtNLM"/>
    </source>
</evidence>
<evidence type="ECO:0000256" key="1">
    <source>
        <dbReference type="ARBA" id="ARBA00007626"/>
    </source>
</evidence>
<feature type="repeat" description="PPR" evidence="3">
    <location>
        <begin position="525"/>
        <end position="559"/>
    </location>
</feature>
<dbReference type="PANTHER" id="PTHR47447:SF17">
    <property type="entry name" value="OS12G0638900 PROTEIN"/>
    <property type="match status" value="1"/>
</dbReference>
<evidence type="ECO:0000256" key="2">
    <source>
        <dbReference type="ARBA" id="ARBA00022737"/>
    </source>
</evidence>
<feature type="region of interest" description="Disordered" evidence="4">
    <location>
        <begin position="198"/>
        <end position="217"/>
    </location>
</feature>
<feature type="compositionally biased region" description="Gly residues" evidence="4">
    <location>
        <begin position="203"/>
        <end position="217"/>
    </location>
</feature>
<dbReference type="SUPFAM" id="SSF47954">
    <property type="entry name" value="Cyclin-like"/>
    <property type="match status" value="1"/>
</dbReference>
<dbReference type="InterPro" id="IPR033443">
    <property type="entry name" value="PROP1-like_PPR_dom"/>
</dbReference>
<feature type="repeat" description="PPR" evidence="3">
    <location>
        <begin position="314"/>
        <end position="349"/>
    </location>
</feature>
<feature type="domain" description="PROP1-like PPR" evidence="6">
    <location>
        <begin position="321"/>
        <end position="478"/>
    </location>
</feature>
<dbReference type="EMBL" id="BNCO01000005">
    <property type="protein sequence ID" value="GIL48197.1"/>
    <property type="molecule type" value="Genomic_DNA"/>
</dbReference>
<dbReference type="PROSITE" id="PS51375">
    <property type="entry name" value="PPR"/>
    <property type="match status" value="8"/>
</dbReference>
<organism evidence="7 8">
    <name type="scientific">Volvox africanus</name>
    <dbReference type="NCBI Taxonomy" id="51714"/>
    <lineage>
        <taxon>Eukaryota</taxon>
        <taxon>Viridiplantae</taxon>
        <taxon>Chlorophyta</taxon>
        <taxon>core chlorophytes</taxon>
        <taxon>Chlorophyceae</taxon>
        <taxon>CS clade</taxon>
        <taxon>Chlamydomonadales</taxon>
        <taxon>Volvocaceae</taxon>
        <taxon>Volvox</taxon>
    </lineage>
</organism>
<dbReference type="Pfam" id="PF13041">
    <property type="entry name" value="PPR_2"/>
    <property type="match status" value="2"/>
</dbReference>
<accession>A0A8J4AUJ9</accession>
<feature type="region of interest" description="Disordered" evidence="4">
    <location>
        <begin position="157"/>
        <end position="188"/>
    </location>
</feature>
<evidence type="ECO:0000256" key="3">
    <source>
        <dbReference type="PROSITE-ProRule" id="PRU00708"/>
    </source>
</evidence>
<feature type="compositionally biased region" description="Low complexity" evidence="4">
    <location>
        <begin position="157"/>
        <end position="170"/>
    </location>
</feature>
<dbReference type="InterPro" id="IPR004367">
    <property type="entry name" value="Cyclin_C-dom"/>
</dbReference>
<evidence type="ECO:0000256" key="4">
    <source>
        <dbReference type="SAM" id="MobiDB-lite"/>
    </source>
</evidence>
<dbReference type="Proteomes" id="UP000747399">
    <property type="component" value="Unassembled WGS sequence"/>
</dbReference>
<name>A0A8J4AUJ9_9CHLO</name>
<proteinExistence type="inferred from homology"/>
<comment type="caution">
    <text evidence="7">The sequence shown here is derived from an EMBL/GenBank/DDBJ whole genome shotgun (WGS) entry which is preliminary data.</text>
</comment>
<feature type="repeat" description="PPR" evidence="3">
    <location>
        <begin position="420"/>
        <end position="454"/>
    </location>
</feature>
<evidence type="ECO:0000313" key="7">
    <source>
        <dbReference type="EMBL" id="GIL48197.1"/>
    </source>
</evidence>
<dbReference type="InterPro" id="IPR036915">
    <property type="entry name" value="Cyclin-like_sf"/>
</dbReference>
<feature type="repeat" description="PPR" evidence="3">
    <location>
        <begin position="490"/>
        <end position="524"/>
    </location>
</feature>
<dbReference type="SUPFAM" id="SSF48452">
    <property type="entry name" value="TPR-like"/>
    <property type="match status" value="1"/>
</dbReference>
<dbReference type="NCBIfam" id="TIGR00756">
    <property type="entry name" value="PPR"/>
    <property type="match status" value="7"/>
</dbReference>
<evidence type="ECO:0000259" key="6">
    <source>
        <dbReference type="Pfam" id="PF17177"/>
    </source>
</evidence>
<dbReference type="AlphaFoldDB" id="A0A8J4AUJ9"/>
<keyword evidence="2" id="KW-0677">Repeat</keyword>
<feature type="repeat" description="PPR" evidence="3">
    <location>
        <begin position="560"/>
        <end position="594"/>
    </location>
</feature>
<feature type="repeat" description="PPR" evidence="3">
    <location>
        <begin position="455"/>
        <end position="489"/>
    </location>
</feature>
<dbReference type="PANTHER" id="PTHR47447">
    <property type="entry name" value="OS03G0856100 PROTEIN"/>
    <property type="match status" value="1"/>
</dbReference>
<feature type="region of interest" description="Disordered" evidence="4">
    <location>
        <begin position="940"/>
        <end position="963"/>
    </location>
</feature>
<dbReference type="Pfam" id="PF17177">
    <property type="entry name" value="PPR_long"/>
    <property type="match status" value="1"/>
</dbReference>
<evidence type="ECO:0000313" key="8">
    <source>
        <dbReference type="Proteomes" id="UP000747399"/>
    </source>
</evidence>
<gene>
    <name evidence="7" type="ORF">Vafri_4883</name>
</gene>
<dbReference type="Gene3D" id="1.10.472.10">
    <property type="entry name" value="Cyclin-like"/>
    <property type="match status" value="1"/>
</dbReference>
<keyword evidence="8" id="KW-1185">Reference proteome</keyword>
<dbReference type="Pfam" id="PF02984">
    <property type="entry name" value="Cyclin_C"/>
    <property type="match status" value="1"/>
</dbReference>
<feature type="repeat" description="PPR" evidence="3">
    <location>
        <begin position="385"/>
        <end position="419"/>
    </location>
</feature>